<dbReference type="EMBL" id="MH651172">
    <property type="protein sequence ID" value="AXQ63297.1"/>
    <property type="molecule type" value="Genomic_DNA"/>
</dbReference>
<reference evidence="4 5" key="1">
    <citation type="submission" date="2018-07" db="EMBL/GenBank/DDBJ databases">
        <authorList>
            <person name="Khadka D."/>
            <person name="Jones J."/>
            <person name="Carrillo K."/>
            <person name="Beckwith M.D."/>
            <person name="Griffiths E.C."/>
            <person name="LeFan V.M."/>
            <person name="Nayek S."/>
            <person name="Layton S.R."/>
            <person name="Kim T."/>
            <person name="Hughes L."/>
            <person name="Garlena R.A."/>
            <person name="Russell D.A."/>
            <person name="Pope W.H."/>
            <person name="Jacobs-Sera D."/>
            <person name="Hatfull G.F."/>
        </authorList>
    </citation>
    <scope>NUCLEOTIDE SEQUENCE [LARGE SCALE GENOMIC DNA]</scope>
</reference>
<dbReference type="RefSeq" id="YP_009840816.1">
    <property type="nucleotide sequence ID" value="NC_048728.1"/>
</dbReference>
<evidence type="ECO:0000256" key="1">
    <source>
        <dbReference type="ARBA" id="ARBA00022729"/>
    </source>
</evidence>
<evidence type="ECO:0000259" key="3">
    <source>
        <dbReference type="SMART" id="SM00560"/>
    </source>
</evidence>
<dbReference type="SMART" id="SM00560">
    <property type="entry name" value="LamGL"/>
    <property type="match status" value="1"/>
</dbReference>
<dbReference type="Gene3D" id="2.60.120.200">
    <property type="match status" value="2"/>
</dbReference>
<evidence type="ECO:0000313" key="4">
    <source>
        <dbReference type="EMBL" id="AXQ63297.1"/>
    </source>
</evidence>
<dbReference type="Pfam" id="PF13385">
    <property type="entry name" value="Laminin_G_3"/>
    <property type="match status" value="1"/>
</dbReference>
<accession>A0A385DX52</accession>
<dbReference type="InterPro" id="IPR006558">
    <property type="entry name" value="LamG-like"/>
</dbReference>
<gene>
    <name evidence="4" type="primary">23</name>
    <name evidence="4" type="ORF">SEA_COMRADE_23</name>
</gene>
<dbReference type="Proteomes" id="UP000262230">
    <property type="component" value="Segment"/>
</dbReference>
<dbReference type="InterPro" id="IPR013320">
    <property type="entry name" value="ConA-like_dom_sf"/>
</dbReference>
<dbReference type="SUPFAM" id="SSF49899">
    <property type="entry name" value="Concanavalin A-like lectins/glucanases"/>
    <property type="match status" value="2"/>
</dbReference>
<evidence type="ECO:0000256" key="2">
    <source>
        <dbReference type="ARBA" id="ARBA00023157"/>
    </source>
</evidence>
<keyword evidence="5" id="KW-1185">Reference proteome</keyword>
<feature type="domain" description="LamG-like jellyroll fold" evidence="3">
    <location>
        <begin position="76"/>
        <end position="195"/>
    </location>
</feature>
<organism evidence="4 5">
    <name type="scientific">Streptomyces phage Comrade</name>
    <dbReference type="NCBI Taxonomy" id="2301714"/>
    <lineage>
        <taxon>Viruses</taxon>
        <taxon>Duplodnaviria</taxon>
        <taxon>Heunggongvirae</taxon>
        <taxon>Uroviricota</taxon>
        <taxon>Caudoviricetes</taxon>
        <taxon>Stanwilliamsviridae</taxon>
        <taxon>Loccivirinae</taxon>
        <taxon>Gilsonvirus</taxon>
        <taxon>Gilsonvirus comrade</taxon>
    </lineage>
</organism>
<keyword evidence="2" id="KW-1015">Disulfide bond</keyword>
<dbReference type="KEGG" id="vg:55611006"/>
<evidence type="ECO:0000313" key="5">
    <source>
        <dbReference type="Proteomes" id="UP000262230"/>
    </source>
</evidence>
<name>A0A385DX52_9CAUD</name>
<keyword evidence="1" id="KW-0732">Signal</keyword>
<protein>
    <recommendedName>
        <fullName evidence="3">LamG-like jellyroll fold domain-containing protein</fullName>
    </recommendedName>
</protein>
<dbReference type="GeneID" id="55611006"/>
<proteinExistence type="predicted"/>
<sequence>MTYIYHVRRDNPIGLWSFDSQPLNDDSGYGANATFTGSPTTTRPIVSGGVAAQHVDSADTINYPITNIMIEGREYRAFSLEAWIKPQTGNGTILARDDSGLFLDGLNLRFSVAFGTTVSVTYTHLDAGNVYHVVGAFDGQSILLFLNGQVVASAEVDRSIVDTGFADTSSVMKTASTGSFVIDTPAVYNYALDSSSINRHYYDGIDYPEIVNLSLNNGGKYYQFSDSHAKVYETISFGDTDSWSLGLFDVTLAEVDNKLVNLYDEASEDWLGGVWTYQYSVDVETGAGITLNGSRITWDSLGSITVETSVDGTTWTPVTNGSSIVGTQDLSTGYVISVRITLPTTTEQTYVDNLKLVFYTDKTVYGSDESLPATFVDPLTVTLAEEAYAPASFNDNLGVLLPANNGFSIPADTDFDPYNAVEMTVRFDTSTASKTVLSVGSASITTNGTGQWTFTGLSALYIDGQAVTSPATISPGMWHHVLAVFTGTTSPVYVGNSSAGTAGYPMRVGYLALYASDITSTMADAIYDAWVGTAAIRVSETAIGQISEGGFRAYAYDWSITGAG</sequence>